<dbReference type="EMBL" id="CP002059">
    <property type="protein sequence ID" value="ADI64105.1"/>
    <property type="molecule type" value="Genomic_DNA"/>
</dbReference>
<accession>D7DWT2</accession>
<organism evidence="1 2">
    <name type="scientific">Nostoc azollae (strain 0708)</name>
    <name type="common">Anabaena azollae (strain 0708)</name>
    <dbReference type="NCBI Taxonomy" id="551115"/>
    <lineage>
        <taxon>Bacteria</taxon>
        <taxon>Bacillati</taxon>
        <taxon>Cyanobacteriota</taxon>
        <taxon>Cyanophyceae</taxon>
        <taxon>Nostocales</taxon>
        <taxon>Nostocaceae</taxon>
        <taxon>Trichormus</taxon>
    </lineage>
</organism>
<dbReference type="Proteomes" id="UP000001511">
    <property type="component" value="Chromosome"/>
</dbReference>
<evidence type="ECO:0000313" key="1">
    <source>
        <dbReference type="EMBL" id="ADI64105.1"/>
    </source>
</evidence>
<dbReference type="AlphaFoldDB" id="D7DWT2"/>
<evidence type="ECO:0000313" key="2">
    <source>
        <dbReference type="Proteomes" id="UP000001511"/>
    </source>
</evidence>
<dbReference type="HOGENOM" id="CLU_3366115_0_0_3"/>
<dbReference type="KEGG" id="naz:Aazo_2053"/>
<keyword evidence="2" id="KW-1185">Reference proteome</keyword>
<protein>
    <submittedName>
        <fullName evidence="1">Uncharacterized protein</fullName>
    </submittedName>
</protein>
<reference evidence="1 2" key="1">
    <citation type="journal article" date="2010" name="PLoS ONE">
        <title>Genome erosion in a nitrogen-fixing vertically transmitted endosymbiotic multicellular cyanobacterium.</title>
        <authorList>
            <person name="Ran L."/>
            <person name="Larsson J."/>
            <person name="Vigil-Stenman T."/>
            <person name="Nylander J.A."/>
            <person name="Ininbergs K."/>
            <person name="Zheng W.W."/>
            <person name="Lapidus A."/>
            <person name="Lowry S."/>
            <person name="Haselkorn R."/>
            <person name="Bergman B."/>
        </authorList>
    </citation>
    <scope>NUCLEOTIDE SEQUENCE [LARGE SCALE GENOMIC DNA]</scope>
    <source>
        <strain evidence="1 2">0708</strain>
    </source>
</reference>
<name>D7DWT2_NOSA0</name>
<sequence length="35" mass="3798">MKEIAALATIVDQAASEGDKVANMIIRPVRKMNLV</sequence>
<proteinExistence type="predicted"/>
<gene>
    <name evidence="1" type="ordered locus">Aazo_2053</name>
</gene>